<keyword evidence="7 10" id="KW-0472">Membrane</keyword>
<feature type="compositionally biased region" description="Low complexity" evidence="9">
    <location>
        <begin position="515"/>
        <end position="524"/>
    </location>
</feature>
<dbReference type="PANTHER" id="PTHR15067:SF5">
    <property type="entry name" value="E3 UBIQUITIN-PROTEIN LIGASE AMFR"/>
    <property type="match status" value="1"/>
</dbReference>
<dbReference type="Proteomes" id="UP000050640">
    <property type="component" value="Unplaced"/>
</dbReference>
<evidence type="ECO:0000256" key="4">
    <source>
        <dbReference type="ARBA" id="ARBA00022771"/>
    </source>
</evidence>
<evidence type="ECO:0000256" key="8">
    <source>
        <dbReference type="PROSITE-ProRule" id="PRU00175"/>
    </source>
</evidence>
<accession>A0A0R3RJH7</accession>
<feature type="transmembrane region" description="Helical" evidence="10">
    <location>
        <begin position="245"/>
        <end position="265"/>
    </location>
</feature>
<keyword evidence="3" id="KW-0479">Metal-binding</keyword>
<dbReference type="GO" id="GO:0061630">
    <property type="term" value="F:ubiquitin protein ligase activity"/>
    <property type="evidence" value="ECO:0007669"/>
    <property type="project" value="TreeGrafter"/>
</dbReference>
<feature type="domain" description="RING-type" evidence="11">
    <location>
        <begin position="346"/>
        <end position="384"/>
    </location>
</feature>
<dbReference type="PROSITE" id="PS51140">
    <property type="entry name" value="CUE"/>
    <property type="match status" value="1"/>
</dbReference>
<organism evidence="13 14">
    <name type="scientific">Elaeophora elaphi</name>
    <dbReference type="NCBI Taxonomy" id="1147741"/>
    <lineage>
        <taxon>Eukaryota</taxon>
        <taxon>Metazoa</taxon>
        <taxon>Ecdysozoa</taxon>
        <taxon>Nematoda</taxon>
        <taxon>Chromadorea</taxon>
        <taxon>Rhabditida</taxon>
        <taxon>Spirurina</taxon>
        <taxon>Spiruromorpha</taxon>
        <taxon>Filarioidea</taxon>
        <taxon>Onchocercidae</taxon>
        <taxon>Elaeophora</taxon>
    </lineage>
</organism>
<keyword evidence="6 10" id="KW-1133">Transmembrane helix</keyword>
<dbReference type="STRING" id="1147741.A0A0R3RJH7"/>
<evidence type="ECO:0000313" key="14">
    <source>
        <dbReference type="WBParaSite" id="EEL_0000163601-mRNA-1"/>
    </source>
</evidence>
<feature type="transmembrane region" description="Helical" evidence="10">
    <location>
        <begin position="187"/>
        <end position="209"/>
    </location>
</feature>
<feature type="transmembrane region" description="Helical" evidence="10">
    <location>
        <begin position="285"/>
        <end position="307"/>
    </location>
</feature>
<dbReference type="GO" id="GO:0008270">
    <property type="term" value="F:zinc ion binding"/>
    <property type="evidence" value="ECO:0007669"/>
    <property type="project" value="UniProtKB-KW"/>
</dbReference>
<dbReference type="SUPFAM" id="SSF57850">
    <property type="entry name" value="RING/U-box"/>
    <property type="match status" value="1"/>
</dbReference>
<dbReference type="PROSITE" id="PS50089">
    <property type="entry name" value="ZF_RING_2"/>
    <property type="match status" value="1"/>
</dbReference>
<dbReference type="GO" id="GO:0005829">
    <property type="term" value="C:cytosol"/>
    <property type="evidence" value="ECO:0007669"/>
    <property type="project" value="TreeGrafter"/>
</dbReference>
<feature type="region of interest" description="Disordered" evidence="9">
    <location>
        <begin position="561"/>
        <end position="598"/>
    </location>
</feature>
<dbReference type="CDD" id="cd16455">
    <property type="entry name" value="RING-H2_AMFR"/>
    <property type="match status" value="1"/>
</dbReference>
<dbReference type="GO" id="GO:0016020">
    <property type="term" value="C:membrane"/>
    <property type="evidence" value="ECO:0007669"/>
    <property type="project" value="UniProtKB-SubCell"/>
</dbReference>
<evidence type="ECO:0000256" key="6">
    <source>
        <dbReference type="ARBA" id="ARBA00022989"/>
    </source>
</evidence>
<dbReference type="Pfam" id="PF13639">
    <property type="entry name" value="zf-RING_2"/>
    <property type="match status" value="1"/>
</dbReference>
<evidence type="ECO:0000313" key="13">
    <source>
        <dbReference type="Proteomes" id="UP000050640"/>
    </source>
</evidence>
<dbReference type="InterPro" id="IPR001841">
    <property type="entry name" value="Znf_RING"/>
</dbReference>
<evidence type="ECO:0000256" key="9">
    <source>
        <dbReference type="SAM" id="MobiDB-lite"/>
    </source>
</evidence>
<dbReference type="GO" id="GO:0005783">
    <property type="term" value="C:endoplasmic reticulum"/>
    <property type="evidence" value="ECO:0007669"/>
    <property type="project" value="TreeGrafter"/>
</dbReference>
<dbReference type="GO" id="GO:0030968">
    <property type="term" value="P:endoplasmic reticulum unfolded protein response"/>
    <property type="evidence" value="ECO:0007669"/>
    <property type="project" value="TreeGrafter"/>
</dbReference>
<dbReference type="GO" id="GO:0000151">
    <property type="term" value="C:ubiquitin ligase complex"/>
    <property type="evidence" value="ECO:0007669"/>
    <property type="project" value="TreeGrafter"/>
</dbReference>
<evidence type="ECO:0000259" key="12">
    <source>
        <dbReference type="PROSITE" id="PS51140"/>
    </source>
</evidence>
<dbReference type="PANTHER" id="PTHR15067">
    <property type="entry name" value="E3 UBIQUITIN-PROTEIN LIGASE RNF8"/>
    <property type="match status" value="1"/>
</dbReference>
<feature type="domain" description="CUE" evidence="12">
    <location>
        <begin position="454"/>
        <end position="496"/>
    </location>
</feature>
<reference evidence="14" key="1">
    <citation type="submission" date="2017-02" db="UniProtKB">
        <authorList>
            <consortium name="WormBaseParasite"/>
        </authorList>
    </citation>
    <scope>IDENTIFICATION</scope>
</reference>
<feature type="transmembrane region" description="Helical" evidence="10">
    <location>
        <begin position="215"/>
        <end position="233"/>
    </location>
</feature>
<evidence type="ECO:0000259" key="11">
    <source>
        <dbReference type="PROSITE" id="PS50089"/>
    </source>
</evidence>
<dbReference type="CDD" id="cd14421">
    <property type="entry name" value="CUE_AMFR"/>
    <property type="match status" value="1"/>
</dbReference>
<protein>
    <submittedName>
        <fullName evidence="14">CUE domain-containing protein</fullName>
    </submittedName>
</protein>
<keyword evidence="2 10" id="KW-0812">Transmembrane</keyword>
<dbReference type="Gene3D" id="1.10.8.10">
    <property type="entry name" value="DNA helicase RuvA subunit, C-terminal domain"/>
    <property type="match status" value="1"/>
</dbReference>
<dbReference type="AlphaFoldDB" id="A0A0R3RJH7"/>
<dbReference type="SMART" id="SM00546">
    <property type="entry name" value="CUE"/>
    <property type="match status" value="1"/>
</dbReference>
<evidence type="ECO:0000256" key="2">
    <source>
        <dbReference type="ARBA" id="ARBA00022692"/>
    </source>
</evidence>
<dbReference type="GO" id="GO:0070936">
    <property type="term" value="P:protein K48-linked ubiquitination"/>
    <property type="evidence" value="ECO:0007669"/>
    <property type="project" value="TreeGrafter"/>
</dbReference>
<keyword evidence="5" id="KW-0862">Zinc</keyword>
<evidence type="ECO:0000256" key="1">
    <source>
        <dbReference type="ARBA" id="ARBA00004141"/>
    </source>
</evidence>
<dbReference type="Gene3D" id="3.30.40.10">
    <property type="entry name" value="Zinc/RING finger domain, C3HC4 (zinc finger)"/>
    <property type="match status" value="1"/>
</dbReference>
<evidence type="ECO:0000256" key="3">
    <source>
        <dbReference type="ARBA" id="ARBA00022723"/>
    </source>
</evidence>
<evidence type="ECO:0000256" key="7">
    <source>
        <dbReference type="ARBA" id="ARBA00023136"/>
    </source>
</evidence>
<name>A0A0R3RJH7_9BILA</name>
<feature type="region of interest" description="Disordered" evidence="9">
    <location>
        <begin position="506"/>
        <end position="529"/>
    </location>
</feature>
<feature type="transmembrane region" description="Helical" evidence="10">
    <location>
        <begin position="153"/>
        <end position="175"/>
    </location>
</feature>
<dbReference type="Pfam" id="PF02845">
    <property type="entry name" value="CUE"/>
    <property type="match status" value="1"/>
</dbReference>
<keyword evidence="13" id="KW-1185">Reference proteome</keyword>
<keyword evidence="4 8" id="KW-0863">Zinc-finger</keyword>
<feature type="compositionally biased region" description="Basic and acidic residues" evidence="9">
    <location>
        <begin position="569"/>
        <end position="582"/>
    </location>
</feature>
<feature type="transmembrane region" description="Helical" evidence="10">
    <location>
        <begin position="24"/>
        <end position="42"/>
    </location>
</feature>
<dbReference type="GO" id="GO:0006511">
    <property type="term" value="P:ubiquitin-dependent protein catabolic process"/>
    <property type="evidence" value="ECO:0007669"/>
    <property type="project" value="TreeGrafter"/>
</dbReference>
<feature type="transmembrane region" description="Helical" evidence="10">
    <location>
        <begin position="89"/>
        <end position="108"/>
    </location>
</feature>
<proteinExistence type="predicted"/>
<comment type="subcellular location">
    <subcellularLocation>
        <location evidence="1">Membrane</location>
        <topology evidence="1">Multi-pass membrane protein</topology>
    </subcellularLocation>
</comment>
<dbReference type="InterPro" id="IPR003892">
    <property type="entry name" value="CUE"/>
</dbReference>
<dbReference type="InterPro" id="IPR013083">
    <property type="entry name" value="Znf_RING/FYVE/PHD"/>
</dbReference>
<evidence type="ECO:0000256" key="10">
    <source>
        <dbReference type="SAM" id="Phobius"/>
    </source>
</evidence>
<dbReference type="GO" id="GO:0043130">
    <property type="term" value="F:ubiquitin binding"/>
    <property type="evidence" value="ECO:0007669"/>
    <property type="project" value="InterPro"/>
</dbReference>
<dbReference type="WBParaSite" id="EEL_0000163601-mRNA-1">
    <property type="protein sequence ID" value="EEL_0000163601-mRNA-1"/>
    <property type="gene ID" value="EEL_0000163601"/>
</dbReference>
<sequence length="598" mass="68319">MPLIALDPFDGLLALARHTPIPTLNSYIIISLMLTVGSAFYAKLTFTKDEIESRLRGINETFRKTDPSSALMTSTHLQQFYYVLLHPTFGWVFINMFCAVLALIAKLATYATVGKLGTQESVLLRDRLCNFLLYKAVFLFGVLNSVVHEEVVAWVVWFALLASVAALQSIIAYKLKYLISSIPPRGVLFRIMGLAILLLLMSFAFVSFALTAFRLFSVSIALFILADAVKSLLRSIYVISKSALLLDSFSIYFSSINLTTLTYYLEFLHDLAIDCIDLLHYTHMLLYSQVVLSMACIVISMQLRSFYKSFVARIERHLKYKRICKHIDMHYQKATQNELNNLKDWCAICWEQMHCARKLPCNHFFHEWCLRSWLEQDNSCPTCRLALPSSSNTAVIEGSRERSRALIVQPFSHVFHFSGTHYARWLPSFSVELSHNVTPNFFQRNRFGSAANSQLSSLAEQVREMFPQLEMAAILEDLRESGSVQATVENILDSRFRQQHIDSDEEIWNAVDPQSSSNSSTESSSEYDETFAPSGTCFSSCSVEHREIFLQRKDTLIQHHRKKYLASSRGKDLRNNHDKDIPNTDDSNSFRQRGKHNS</sequence>
<dbReference type="SMART" id="SM00184">
    <property type="entry name" value="RING"/>
    <property type="match status" value="1"/>
</dbReference>
<evidence type="ECO:0000256" key="5">
    <source>
        <dbReference type="ARBA" id="ARBA00022833"/>
    </source>
</evidence>